<dbReference type="AlphaFoldDB" id="A0A6G0X3I7"/>
<evidence type="ECO:0000259" key="1">
    <source>
        <dbReference type="PROSITE" id="PS50202"/>
    </source>
</evidence>
<dbReference type="Gene3D" id="2.60.40.10">
    <property type="entry name" value="Immunoglobulins"/>
    <property type="match status" value="1"/>
</dbReference>
<gene>
    <name evidence="2" type="ORF">Ae201684_008899</name>
</gene>
<dbReference type="SUPFAM" id="SSF49354">
    <property type="entry name" value="PapD-like"/>
    <property type="match status" value="1"/>
</dbReference>
<dbReference type="OrthoDB" id="10366528at2759"/>
<dbReference type="InterPro" id="IPR013783">
    <property type="entry name" value="Ig-like_fold"/>
</dbReference>
<sequence length="198" mass="21025">MGQSGSSSSGLSVVQPLASAFASTPRKLSSQPMSPQSVDPFASYLRQPDANSASTDAVAVVNPSTQLSFTLMHNATTPMSVLTVTNKSNCHIVFRVQPALYASRYIMDTPQGVLGPGRSAAVAIRLAPAACDQLLMNGTLDADDFIVEVVLLVAPPAPALVAELRTVDLWPQVPAQYRHVPHRVAARFSTWTPNANDL</sequence>
<name>A0A6G0X3I7_9STRA</name>
<dbReference type="Pfam" id="PF00635">
    <property type="entry name" value="Motile_Sperm"/>
    <property type="match status" value="1"/>
</dbReference>
<dbReference type="EMBL" id="VJMJ01000114">
    <property type="protein sequence ID" value="KAF0734439.1"/>
    <property type="molecule type" value="Genomic_DNA"/>
</dbReference>
<proteinExistence type="predicted"/>
<organism evidence="2 3">
    <name type="scientific">Aphanomyces euteiches</name>
    <dbReference type="NCBI Taxonomy" id="100861"/>
    <lineage>
        <taxon>Eukaryota</taxon>
        <taxon>Sar</taxon>
        <taxon>Stramenopiles</taxon>
        <taxon>Oomycota</taxon>
        <taxon>Saprolegniomycetes</taxon>
        <taxon>Saprolegniales</taxon>
        <taxon>Verrucalvaceae</taxon>
        <taxon>Aphanomyces</taxon>
    </lineage>
</organism>
<dbReference type="InterPro" id="IPR008962">
    <property type="entry name" value="PapD-like_sf"/>
</dbReference>
<protein>
    <recommendedName>
        <fullName evidence="1">MSP domain-containing protein</fullName>
    </recommendedName>
</protein>
<keyword evidence="3" id="KW-1185">Reference proteome</keyword>
<dbReference type="Proteomes" id="UP000481153">
    <property type="component" value="Unassembled WGS sequence"/>
</dbReference>
<dbReference type="PROSITE" id="PS50202">
    <property type="entry name" value="MSP"/>
    <property type="match status" value="1"/>
</dbReference>
<dbReference type="VEuPathDB" id="FungiDB:AeMF1_011029"/>
<evidence type="ECO:0000313" key="2">
    <source>
        <dbReference type="EMBL" id="KAF0734439.1"/>
    </source>
</evidence>
<accession>A0A6G0X3I7</accession>
<comment type="caution">
    <text evidence="2">The sequence shown here is derived from an EMBL/GenBank/DDBJ whole genome shotgun (WGS) entry which is preliminary data.</text>
</comment>
<dbReference type="InterPro" id="IPR000535">
    <property type="entry name" value="MSP_dom"/>
</dbReference>
<reference evidence="2 3" key="1">
    <citation type="submission" date="2019-07" db="EMBL/GenBank/DDBJ databases">
        <title>Genomics analysis of Aphanomyces spp. identifies a new class of oomycete effector associated with host adaptation.</title>
        <authorList>
            <person name="Gaulin E."/>
        </authorList>
    </citation>
    <scope>NUCLEOTIDE SEQUENCE [LARGE SCALE GENOMIC DNA]</scope>
    <source>
        <strain evidence="2 3">ATCC 201684</strain>
    </source>
</reference>
<feature type="domain" description="MSP" evidence="1">
    <location>
        <begin position="58"/>
        <end position="198"/>
    </location>
</feature>
<evidence type="ECO:0000313" key="3">
    <source>
        <dbReference type="Proteomes" id="UP000481153"/>
    </source>
</evidence>